<evidence type="ECO:0000313" key="3">
    <source>
        <dbReference type="EMBL" id="SBS28730.1"/>
    </source>
</evidence>
<dbReference type="GO" id="GO:0004792">
    <property type="term" value="F:thiosulfate-cyanide sulfurtransferase activity"/>
    <property type="evidence" value="ECO:0007669"/>
    <property type="project" value="TreeGrafter"/>
</dbReference>
<dbReference type="AlphaFoldDB" id="A0A1A8TAI4"/>
<dbReference type="SUPFAM" id="SSF69572">
    <property type="entry name" value="Activating enzymes of the ubiquitin-like proteins"/>
    <property type="match status" value="1"/>
</dbReference>
<dbReference type="STRING" id="295068.MAQ5080_01190"/>
<name>A0A1A8TAI4_9GAMM</name>
<dbReference type="PANTHER" id="PTHR10953:SF102">
    <property type="entry name" value="ADENYLYLTRANSFERASE AND SULFURTRANSFERASE MOCS3"/>
    <property type="match status" value="1"/>
</dbReference>
<dbReference type="NCBIfam" id="NF004281">
    <property type="entry name" value="PRK05690.1"/>
    <property type="match status" value="1"/>
</dbReference>
<dbReference type="InterPro" id="IPR000594">
    <property type="entry name" value="ThiF_NAD_FAD-bd"/>
</dbReference>
<keyword evidence="3" id="KW-0548">Nucleotidyltransferase</keyword>
<dbReference type="GO" id="GO:0005829">
    <property type="term" value="C:cytosol"/>
    <property type="evidence" value="ECO:0007669"/>
    <property type="project" value="TreeGrafter"/>
</dbReference>
<evidence type="ECO:0000313" key="4">
    <source>
        <dbReference type="Proteomes" id="UP000092627"/>
    </source>
</evidence>
<reference evidence="3 4" key="1">
    <citation type="submission" date="2016-06" db="EMBL/GenBank/DDBJ databases">
        <authorList>
            <person name="Kjaerup R.B."/>
            <person name="Dalgaard T.S."/>
            <person name="Juul-Madsen H.R."/>
        </authorList>
    </citation>
    <scope>NUCLEOTIDE SEQUENCE [LARGE SCALE GENOMIC DNA]</scope>
    <source>
        <strain evidence="3 4">CECT 5080</strain>
    </source>
</reference>
<dbReference type="InterPro" id="IPR045886">
    <property type="entry name" value="ThiF/MoeB/HesA"/>
</dbReference>
<dbReference type="FunFam" id="3.40.50.720:FF:000080">
    <property type="entry name" value="Thiazole biosynthesis adenylyltransferase ThiF"/>
    <property type="match status" value="1"/>
</dbReference>
<dbReference type="Gene3D" id="3.40.50.720">
    <property type="entry name" value="NAD(P)-binding Rossmann-like Domain"/>
    <property type="match status" value="1"/>
</dbReference>
<evidence type="ECO:0000256" key="1">
    <source>
        <dbReference type="ARBA" id="ARBA00009919"/>
    </source>
</evidence>
<accession>A0A1A8TAI4</accession>
<comment type="similarity">
    <text evidence="1">Belongs to the HesA/MoeB/ThiF family.</text>
</comment>
<dbReference type="GO" id="GO:0008641">
    <property type="term" value="F:ubiquitin-like modifier activating enzyme activity"/>
    <property type="evidence" value="ECO:0007669"/>
    <property type="project" value="InterPro"/>
</dbReference>
<feature type="domain" description="THIF-type NAD/FAD binding fold" evidence="2">
    <location>
        <begin position="9"/>
        <end position="244"/>
    </location>
</feature>
<dbReference type="Proteomes" id="UP000092627">
    <property type="component" value="Unassembled WGS sequence"/>
</dbReference>
<protein>
    <submittedName>
        <fullName evidence="3">Molybdopterin-synthase adenylyltransferase</fullName>
        <ecNumber evidence="3">2.7.7.80</ecNumber>
    </submittedName>
</protein>
<dbReference type="Pfam" id="PF00899">
    <property type="entry name" value="ThiF"/>
    <property type="match status" value="1"/>
</dbReference>
<dbReference type="EC" id="2.7.7.80" evidence="3"/>
<gene>
    <name evidence="3" type="primary">moeB</name>
    <name evidence="3" type="ORF">MAQ5080_01190</name>
</gene>
<dbReference type="GO" id="GO:0008146">
    <property type="term" value="F:sulfotransferase activity"/>
    <property type="evidence" value="ECO:0007669"/>
    <property type="project" value="TreeGrafter"/>
</dbReference>
<dbReference type="PANTHER" id="PTHR10953">
    <property type="entry name" value="UBIQUITIN-ACTIVATING ENZYME E1"/>
    <property type="match status" value="1"/>
</dbReference>
<evidence type="ECO:0000259" key="2">
    <source>
        <dbReference type="Pfam" id="PF00899"/>
    </source>
</evidence>
<organism evidence="3 4">
    <name type="scientific">Marinomonas aquimarina</name>
    <dbReference type="NCBI Taxonomy" id="295068"/>
    <lineage>
        <taxon>Bacteria</taxon>
        <taxon>Pseudomonadati</taxon>
        <taxon>Pseudomonadota</taxon>
        <taxon>Gammaproteobacteria</taxon>
        <taxon>Oceanospirillales</taxon>
        <taxon>Oceanospirillaceae</taxon>
        <taxon>Marinomonas</taxon>
    </lineage>
</organism>
<keyword evidence="4" id="KW-1185">Reference proteome</keyword>
<sequence length="250" mass="27350">MNEQSLLRYSRQLLLTNFDIDGQMNLSGKQAVVIGAGGLGNIAATYLVGAGVGSLTLIDDDEIELSNLPRQVLYTEQDVQKPKVLAALEQLQARNAEVQIRTHQLRLNEDNIDQCLAACDVILDCCDNFATRQMVHRWAQTHKVPLVSGAAIRWEGQLVVFRYDEQCSPCYECLYPDLSDQQLSCNSNGIIGPVVGTIGVQQALSAIKLLSGKGTVKHGVLQLFDGLSGDWRSMRLSQDPECPCCGAQNS</sequence>
<dbReference type="GO" id="GO:0061605">
    <property type="term" value="F:molybdopterin-synthase adenylyltransferase activity"/>
    <property type="evidence" value="ECO:0007669"/>
    <property type="project" value="UniProtKB-EC"/>
</dbReference>
<dbReference type="RefSeq" id="WP_067206870.1">
    <property type="nucleotide sequence ID" value="NZ_FLOC01000005.1"/>
</dbReference>
<keyword evidence="3" id="KW-0808">Transferase</keyword>
<dbReference type="CDD" id="cd00757">
    <property type="entry name" value="ThiF_MoeB_HesA_family"/>
    <property type="match status" value="1"/>
</dbReference>
<proteinExistence type="inferred from homology"/>
<dbReference type="InterPro" id="IPR035985">
    <property type="entry name" value="Ubiquitin-activating_enz"/>
</dbReference>
<dbReference type="EMBL" id="FLOC01000005">
    <property type="protein sequence ID" value="SBS28730.1"/>
    <property type="molecule type" value="Genomic_DNA"/>
</dbReference>
<dbReference type="OrthoDB" id="9804286at2"/>